<sequence length="51" mass="5608">MAPRPTAREVALRRSRSAAVSSMLELVAASAEIDLKYLDESGVMKFPLRIC</sequence>
<dbReference type="EMBL" id="JAQMUH010000194">
    <property type="protein sequence ID" value="MDB9541496.1"/>
    <property type="molecule type" value="Genomic_DNA"/>
</dbReference>
<proteinExistence type="predicted"/>
<accession>A0ABT5AW03</accession>
<dbReference type="RefSeq" id="WP_271734957.1">
    <property type="nucleotide sequence ID" value="NZ_JANQDP010000005.1"/>
</dbReference>
<reference evidence="1 2" key="1">
    <citation type="submission" date="2023-01" db="EMBL/GenBank/DDBJ databases">
        <title>Genomes from the Australian National Cyanobacteria Reference Collection.</title>
        <authorList>
            <person name="Willis A."/>
            <person name="Lee E.M.F."/>
        </authorList>
    </citation>
    <scope>NUCLEOTIDE SEQUENCE [LARGE SCALE GENOMIC DNA]</scope>
    <source>
        <strain evidence="1 2">CS-1033</strain>
    </source>
</reference>
<keyword evidence="2" id="KW-1185">Reference proteome</keyword>
<organism evidence="1 2">
    <name type="scientific">Anabaenopsis arnoldii</name>
    <dbReference type="NCBI Taxonomy" id="2152938"/>
    <lineage>
        <taxon>Bacteria</taxon>
        <taxon>Bacillati</taxon>
        <taxon>Cyanobacteriota</taxon>
        <taxon>Cyanophyceae</taxon>
        <taxon>Nostocales</taxon>
        <taxon>Nodulariaceae</taxon>
        <taxon>Anabaenopsis</taxon>
    </lineage>
</organism>
<gene>
    <name evidence="1" type="ORF">PN457_17840</name>
</gene>
<protein>
    <submittedName>
        <fullName evidence="1">Uncharacterized protein</fullName>
    </submittedName>
</protein>
<name>A0ABT5AW03_9CYAN</name>
<comment type="caution">
    <text evidence="1">The sequence shown here is derived from an EMBL/GenBank/DDBJ whole genome shotgun (WGS) entry which is preliminary data.</text>
</comment>
<evidence type="ECO:0000313" key="2">
    <source>
        <dbReference type="Proteomes" id="UP001212499"/>
    </source>
</evidence>
<dbReference type="Proteomes" id="UP001212499">
    <property type="component" value="Unassembled WGS sequence"/>
</dbReference>
<evidence type="ECO:0000313" key="1">
    <source>
        <dbReference type="EMBL" id="MDB9541496.1"/>
    </source>
</evidence>